<dbReference type="EMBL" id="CAQQ02152977">
    <property type="status" value="NOT_ANNOTATED_CDS"/>
    <property type="molecule type" value="Genomic_DNA"/>
</dbReference>
<keyword evidence="2" id="KW-1185">Reference proteome</keyword>
<reference evidence="2" key="1">
    <citation type="submission" date="2013-02" db="EMBL/GenBank/DDBJ databases">
        <authorList>
            <person name="Hughes D."/>
        </authorList>
    </citation>
    <scope>NUCLEOTIDE SEQUENCE</scope>
    <source>
        <strain>Durham</strain>
        <strain evidence="2">NC isolate 2 -- Noor lab</strain>
    </source>
</reference>
<protein>
    <submittedName>
        <fullName evidence="1">Uncharacterized protein</fullName>
    </submittedName>
</protein>
<accession>T1GST7</accession>
<organism evidence="1 2">
    <name type="scientific">Megaselia scalaris</name>
    <name type="common">Humpbacked fly</name>
    <name type="synonym">Phora scalaris</name>
    <dbReference type="NCBI Taxonomy" id="36166"/>
    <lineage>
        <taxon>Eukaryota</taxon>
        <taxon>Metazoa</taxon>
        <taxon>Ecdysozoa</taxon>
        <taxon>Arthropoda</taxon>
        <taxon>Hexapoda</taxon>
        <taxon>Insecta</taxon>
        <taxon>Pterygota</taxon>
        <taxon>Neoptera</taxon>
        <taxon>Endopterygota</taxon>
        <taxon>Diptera</taxon>
        <taxon>Brachycera</taxon>
        <taxon>Muscomorpha</taxon>
        <taxon>Platypezoidea</taxon>
        <taxon>Phoridae</taxon>
        <taxon>Megaseliini</taxon>
        <taxon>Megaselia</taxon>
    </lineage>
</organism>
<dbReference type="EnsemblMetazoa" id="MESCA006748-RA">
    <property type="protein sequence ID" value="MESCA006748-PA"/>
    <property type="gene ID" value="MESCA006748"/>
</dbReference>
<name>T1GST7_MEGSC</name>
<dbReference type="AlphaFoldDB" id="T1GST7"/>
<dbReference type="Proteomes" id="UP000015102">
    <property type="component" value="Unassembled WGS sequence"/>
</dbReference>
<dbReference type="EMBL" id="CAQQ02152978">
    <property type="status" value="NOT_ANNOTATED_CDS"/>
    <property type="molecule type" value="Genomic_DNA"/>
</dbReference>
<evidence type="ECO:0000313" key="2">
    <source>
        <dbReference type="Proteomes" id="UP000015102"/>
    </source>
</evidence>
<sequence length="91" mass="10318">MRLELDNSIKTSVSKVTSDEQLLLLFERIREDEMVEDIIAVIEGQRIFLLRLGLDFDIADVMMVMASFFMVRSLVTTSDGVLPMTSPYASI</sequence>
<reference evidence="1" key="2">
    <citation type="submission" date="2015-06" db="UniProtKB">
        <authorList>
            <consortium name="EnsemblMetazoa"/>
        </authorList>
    </citation>
    <scope>IDENTIFICATION</scope>
</reference>
<proteinExistence type="predicted"/>
<dbReference type="HOGENOM" id="CLU_2429589_0_0_1"/>
<evidence type="ECO:0000313" key="1">
    <source>
        <dbReference type="EnsemblMetazoa" id="MESCA006748-PA"/>
    </source>
</evidence>